<dbReference type="EMBL" id="GEDG01020271">
    <property type="protein sequence ID" value="JAP19261.1"/>
    <property type="molecule type" value="Transcribed_RNA"/>
</dbReference>
<reference evidence="1" key="1">
    <citation type="submission" date="2015-12" db="EMBL/GenBank/DDBJ databases">
        <title>Gene expression during late stages of embryo sac development: a critical building block for successful pollen-pistil interactions.</title>
        <authorList>
            <person name="Liu Y."/>
            <person name="Joly V."/>
            <person name="Sabar M."/>
            <person name="Matton D.P."/>
        </authorList>
    </citation>
    <scope>NUCLEOTIDE SEQUENCE</scope>
</reference>
<name>A0A0V0HG63_SOLCH</name>
<evidence type="ECO:0000313" key="1">
    <source>
        <dbReference type="EMBL" id="JAP19261.1"/>
    </source>
</evidence>
<dbReference type="AlphaFoldDB" id="A0A0V0HG63"/>
<protein>
    <submittedName>
        <fullName evidence="1">Putative ovule protein</fullName>
    </submittedName>
</protein>
<sequence>MVEEDKENCIVWTASNILSEAAMIFSHKQADNCEENSPWKCYGIPKRLSCGLFWVDCHQRVLFNPR</sequence>
<organism evidence="1">
    <name type="scientific">Solanum chacoense</name>
    <name type="common">Chaco potato</name>
    <dbReference type="NCBI Taxonomy" id="4108"/>
    <lineage>
        <taxon>Eukaryota</taxon>
        <taxon>Viridiplantae</taxon>
        <taxon>Streptophyta</taxon>
        <taxon>Embryophyta</taxon>
        <taxon>Tracheophyta</taxon>
        <taxon>Spermatophyta</taxon>
        <taxon>Magnoliopsida</taxon>
        <taxon>eudicotyledons</taxon>
        <taxon>Gunneridae</taxon>
        <taxon>Pentapetalae</taxon>
        <taxon>asterids</taxon>
        <taxon>lamiids</taxon>
        <taxon>Solanales</taxon>
        <taxon>Solanaceae</taxon>
        <taxon>Solanoideae</taxon>
        <taxon>Solaneae</taxon>
        <taxon>Solanum</taxon>
    </lineage>
</organism>
<accession>A0A0V0HG63</accession>
<proteinExistence type="predicted"/>